<keyword evidence="3" id="KW-0812">Transmembrane</keyword>
<dbReference type="InterPro" id="IPR029071">
    <property type="entry name" value="Ubiquitin-like_domsf"/>
</dbReference>
<evidence type="ECO:0000256" key="1">
    <source>
        <dbReference type="ARBA" id="ARBA00023054"/>
    </source>
</evidence>
<dbReference type="GO" id="GO:0005783">
    <property type="term" value="C:endoplasmic reticulum"/>
    <property type="evidence" value="ECO:0007669"/>
    <property type="project" value="TreeGrafter"/>
</dbReference>
<evidence type="ECO:0000313" key="6">
    <source>
        <dbReference type="Proteomes" id="UP000095085"/>
    </source>
</evidence>
<dbReference type="GO" id="GO:0043130">
    <property type="term" value="F:ubiquitin binding"/>
    <property type="evidence" value="ECO:0007669"/>
    <property type="project" value="TreeGrafter"/>
</dbReference>
<dbReference type="SUPFAM" id="SSF52833">
    <property type="entry name" value="Thioredoxin-like"/>
    <property type="match status" value="1"/>
</dbReference>
<feature type="region of interest" description="Disordered" evidence="2">
    <location>
        <begin position="24"/>
        <end position="49"/>
    </location>
</feature>
<gene>
    <name evidence="5" type="ORF">HYPBUDRAFT_153352</name>
</gene>
<feature type="compositionally biased region" description="Polar residues" evidence="2">
    <location>
        <begin position="24"/>
        <end position="41"/>
    </location>
</feature>
<dbReference type="Gene3D" id="3.40.30.10">
    <property type="entry name" value="Glutaredoxin"/>
    <property type="match status" value="1"/>
</dbReference>
<keyword evidence="3" id="KW-0472">Membrane</keyword>
<name>A0A1E4RH43_9ASCO</name>
<dbReference type="InterPro" id="IPR006577">
    <property type="entry name" value="UAS"/>
</dbReference>
<evidence type="ECO:0000256" key="3">
    <source>
        <dbReference type="SAM" id="Phobius"/>
    </source>
</evidence>
<dbReference type="SMART" id="SM00166">
    <property type="entry name" value="UBX"/>
    <property type="match status" value="1"/>
</dbReference>
<dbReference type="Proteomes" id="UP000095085">
    <property type="component" value="Unassembled WGS sequence"/>
</dbReference>
<dbReference type="InterPro" id="IPR036249">
    <property type="entry name" value="Thioredoxin-like_sf"/>
</dbReference>
<organism evidence="5 6">
    <name type="scientific">Hyphopichia burtonii NRRL Y-1933</name>
    <dbReference type="NCBI Taxonomy" id="984485"/>
    <lineage>
        <taxon>Eukaryota</taxon>
        <taxon>Fungi</taxon>
        <taxon>Dikarya</taxon>
        <taxon>Ascomycota</taxon>
        <taxon>Saccharomycotina</taxon>
        <taxon>Pichiomycetes</taxon>
        <taxon>Debaryomycetaceae</taxon>
        <taxon>Hyphopichia</taxon>
    </lineage>
</organism>
<keyword evidence="3" id="KW-1133">Transmembrane helix</keyword>
<sequence length="477" mass="54650">MSDNNSNGFFGRIFGSRSQNEAYQPVSANQSSTNGTPSNPNHMPGYFPLEDTEEQGSLGRVRNYFNSVMVSHSVRSVGGWINYIFIKPIIIVLVIFFRIIAQLLNVIYFREKHGTRSRSFSNTTASSTLINDPIDRVNHFVRVLEDNLTPQQQYGQSHMPVSVSSLPPFFEGSYTQALYMSHQRAKFLFVYLTHPQNENSSIIFNKIITNPEFISLFNDPNIIIWGGDLTNLETYQLANSLNVTKFPFLGLLCLTRTSTMSPQGPVKTSPKISLVLKIQGSFPEDQNPSVIIQNKFKKRISKYEDELSLIRSELRDKYMSQVILRQQDLNYQKSLAEDRLKKQKKQYEKVKKQYLIWKTKDFENWRSDPVAGSARVAIKLQNGNRVTFHFPPEASVREIFTYVELLNGGYLDGNISGNVTDSDVQKYNLNFFKITYKFKLLSPLPPKRNLNDLLVTETKVKDIDCIYPNGLLIVEDL</sequence>
<evidence type="ECO:0000313" key="5">
    <source>
        <dbReference type="EMBL" id="ODV66578.1"/>
    </source>
</evidence>
<dbReference type="InterPro" id="IPR001012">
    <property type="entry name" value="UBX_dom"/>
</dbReference>
<dbReference type="STRING" id="984485.A0A1E4RH43"/>
<keyword evidence="6" id="KW-1185">Reference proteome</keyword>
<dbReference type="EMBL" id="KV454542">
    <property type="protein sequence ID" value="ODV66578.1"/>
    <property type="molecule type" value="Genomic_DNA"/>
</dbReference>
<dbReference type="SMART" id="SM00594">
    <property type="entry name" value="UAS"/>
    <property type="match status" value="1"/>
</dbReference>
<proteinExistence type="predicted"/>
<reference evidence="6" key="1">
    <citation type="submission" date="2016-05" db="EMBL/GenBank/DDBJ databases">
        <title>Comparative genomics of biotechnologically important yeasts.</title>
        <authorList>
            <consortium name="DOE Joint Genome Institute"/>
            <person name="Riley R."/>
            <person name="Haridas S."/>
            <person name="Wolfe K.H."/>
            <person name="Lopes M.R."/>
            <person name="Hittinger C.T."/>
            <person name="Goker M."/>
            <person name="Salamov A."/>
            <person name="Wisecaver J."/>
            <person name="Long T.M."/>
            <person name="Aerts A.L."/>
            <person name="Barry K."/>
            <person name="Choi C."/>
            <person name="Clum A."/>
            <person name="Coughlan A.Y."/>
            <person name="Deshpande S."/>
            <person name="Douglass A.P."/>
            <person name="Hanson S.J."/>
            <person name="Klenk H.-P."/>
            <person name="Labutti K."/>
            <person name="Lapidus A."/>
            <person name="Lindquist E."/>
            <person name="Lipzen A."/>
            <person name="Meier-Kolthoff J.P."/>
            <person name="Ohm R.A."/>
            <person name="Otillar R.P."/>
            <person name="Pangilinan J."/>
            <person name="Peng Y."/>
            <person name="Rokas A."/>
            <person name="Rosa C.A."/>
            <person name="Scheuner C."/>
            <person name="Sibirny A.A."/>
            <person name="Slot J.C."/>
            <person name="Stielow J.B."/>
            <person name="Sun H."/>
            <person name="Kurtzman C.P."/>
            <person name="Blackwell M."/>
            <person name="Grigoriev I.V."/>
            <person name="Jeffries T.W."/>
        </authorList>
    </citation>
    <scope>NUCLEOTIDE SEQUENCE [LARGE SCALE GENOMIC DNA]</scope>
    <source>
        <strain evidence="6">NRRL Y-1933</strain>
    </source>
</reference>
<dbReference type="OrthoDB" id="1026733at2759"/>
<dbReference type="Pfam" id="PF00789">
    <property type="entry name" value="UBX"/>
    <property type="match status" value="1"/>
</dbReference>
<feature type="domain" description="UBX" evidence="4">
    <location>
        <begin position="369"/>
        <end position="477"/>
    </location>
</feature>
<evidence type="ECO:0000256" key="2">
    <source>
        <dbReference type="SAM" id="MobiDB-lite"/>
    </source>
</evidence>
<dbReference type="RefSeq" id="XP_020075645.1">
    <property type="nucleotide sequence ID" value="XM_020221497.1"/>
</dbReference>
<dbReference type="GeneID" id="30996046"/>
<dbReference type="SUPFAM" id="SSF54236">
    <property type="entry name" value="Ubiquitin-like"/>
    <property type="match status" value="1"/>
</dbReference>
<dbReference type="InterPro" id="IPR050730">
    <property type="entry name" value="UBX_domain-protein"/>
</dbReference>
<dbReference type="PANTHER" id="PTHR23322:SF1">
    <property type="entry name" value="FAS-ASSOCIATED FACTOR 2"/>
    <property type="match status" value="1"/>
</dbReference>
<feature type="transmembrane region" description="Helical" evidence="3">
    <location>
        <begin position="80"/>
        <end position="109"/>
    </location>
</feature>
<keyword evidence="1" id="KW-0175">Coiled coil</keyword>
<dbReference type="GO" id="GO:0036503">
    <property type="term" value="P:ERAD pathway"/>
    <property type="evidence" value="ECO:0007669"/>
    <property type="project" value="TreeGrafter"/>
</dbReference>
<evidence type="ECO:0000259" key="4">
    <source>
        <dbReference type="PROSITE" id="PS50033"/>
    </source>
</evidence>
<dbReference type="PROSITE" id="PS50033">
    <property type="entry name" value="UBX"/>
    <property type="match status" value="1"/>
</dbReference>
<protein>
    <recommendedName>
        <fullName evidence="4">UBX domain-containing protein</fullName>
    </recommendedName>
</protein>
<dbReference type="PANTHER" id="PTHR23322">
    <property type="entry name" value="FAS-ASSOCIATED PROTEIN"/>
    <property type="match status" value="1"/>
</dbReference>
<dbReference type="AlphaFoldDB" id="A0A1E4RH43"/>
<accession>A0A1E4RH43</accession>